<reference evidence="1 2" key="1">
    <citation type="submission" date="2014-04" db="EMBL/GenBank/DDBJ databases">
        <title>Evolutionary Origins and Diversification of the Mycorrhizal Mutualists.</title>
        <authorList>
            <consortium name="DOE Joint Genome Institute"/>
            <consortium name="Mycorrhizal Genomics Consortium"/>
            <person name="Kohler A."/>
            <person name="Kuo A."/>
            <person name="Nagy L.G."/>
            <person name="Floudas D."/>
            <person name="Copeland A."/>
            <person name="Barry K.W."/>
            <person name="Cichocki N."/>
            <person name="Veneault-Fourrey C."/>
            <person name="LaButti K."/>
            <person name="Lindquist E.A."/>
            <person name="Lipzen A."/>
            <person name="Lundell T."/>
            <person name="Morin E."/>
            <person name="Murat C."/>
            <person name="Riley R."/>
            <person name="Ohm R."/>
            <person name="Sun H."/>
            <person name="Tunlid A."/>
            <person name="Henrissat B."/>
            <person name="Grigoriev I.V."/>
            <person name="Hibbett D.S."/>
            <person name="Martin F."/>
        </authorList>
    </citation>
    <scope>NUCLEOTIDE SEQUENCE [LARGE SCALE GENOMIC DNA]</scope>
    <source>
        <strain evidence="1 2">Koide BX008</strain>
    </source>
</reference>
<dbReference type="Proteomes" id="UP000054549">
    <property type="component" value="Unassembled WGS sequence"/>
</dbReference>
<name>A0A0C2WFR0_AMAMK</name>
<dbReference type="HOGENOM" id="CLU_2276788_0_0_1"/>
<evidence type="ECO:0000313" key="2">
    <source>
        <dbReference type="Proteomes" id="UP000054549"/>
    </source>
</evidence>
<evidence type="ECO:0000313" key="1">
    <source>
        <dbReference type="EMBL" id="KIL60267.1"/>
    </source>
</evidence>
<gene>
    <name evidence="1" type="ORF">M378DRAFT_949025</name>
</gene>
<keyword evidence="2" id="KW-1185">Reference proteome</keyword>
<organism evidence="1 2">
    <name type="scientific">Amanita muscaria (strain Koide BX008)</name>
    <dbReference type="NCBI Taxonomy" id="946122"/>
    <lineage>
        <taxon>Eukaryota</taxon>
        <taxon>Fungi</taxon>
        <taxon>Dikarya</taxon>
        <taxon>Basidiomycota</taxon>
        <taxon>Agaricomycotina</taxon>
        <taxon>Agaricomycetes</taxon>
        <taxon>Agaricomycetidae</taxon>
        <taxon>Agaricales</taxon>
        <taxon>Pluteineae</taxon>
        <taxon>Amanitaceae</taxon>
        <taxon>Amanita</taxon>
    </lineage>
</organism>
<proteinExistence type="predicted"/>
<dbReference type="InParanoid" id="A0A0C2WFR0"/>
<dbReference type="AlphaFoldDB" id="A0A0C2WFR0"/>
<sequence>MEEKEVGDWLGALTQAVNNHPPRIAAYMQGSHHRLWPVENLTAKAPNPICDRECIKIRKTLSLPRPLKRPSLLQCSAQSRNDKCYVLPRMESPQSFKRGLVK</sequence>
<accession>A0A0C2WFR0</accession>
<protein>
    <submittedName>
        <fullName evidence="1">Uncharacterized protein</fullName>
    </submittedName>
</protein>
<dbReference type="EMBL" id="KN818301">
    <property type="protein sequence ID" value="KIL60267.1"/>
    <property type="molecule type" value="Genomic_DNA"/>
</dbReference>